<sequence>MTPVERFARAWSRSVHDASYVLLSAAERDAFFLDLTRRIADALTAERFDPAAGYRVGVDLASTEEIAPEALGRTITELSTRLLATLDLSGVVGQERLTVLVEALSTGYAAALHDHTLDRQEAVRRADIAARSEAERALRRTEERLRHAALHDSRTGLPNRAQLTQWLGELRTDPGAAPRFGVCLIGLDRFRSVNNSLGFAAGDRLLAAAAERLDQLPFGVACHLGGDEFALLIRDTGSPEDAIKPADRALAALRAPFDVDGHELPMTASAGVVERAVDDGDPTDALRAAAMALHWAKIDGRDRWRLFEEARNAGDVARSRLSAEMPGALARGEFVLAYQPMVDLATGAVVGAESLARWDHPALGRLGPDRFIGLAEDSGFILPLGMHLLETACRQAVRWHGEGAEPPFVSVNLSARQLCHPGLAAEVAVVLDRVGLPPHRLQLEITEHAAMTAEGDAVDNVRALAGMAVRVALDDFGTGYCGLSYLRRLPVHAIKLAGTFVAGLDGDGAAAGIDEAVLAGLVHLGHTLKLTVTAEGIESERQRSRLRALGCDVGQGWLLGRPTSPDQLFQ</sequence>
<feature type="domain" description="GGDEF" evidence="2">
    <location>
        <begin position="178"/>
        <end position="309"/>
    </location>
</feature>
<dbReference type="InterPro" id="IPR043128">
    <property type="entry name" value="Rev_trsase/Diguanyl_cyclase"/>
</dbReference>
<dbReference type="SMART" id="SM00267">
    <property type="entry name" value="GGDEF"/>
    <property type="match status" value="1"/>
</dbReference>
<dbReference type="InterPro" id="IPR000160">
    <property type="entry name" value="GGDEF_dom"/>
</dbReference>
<dbReference type="NCBIfam" id="TIGR00254">
    <property type="entry name" value="GGDEF"/>
    <property type="match status" value="1"/>
</dbReference>
<dbReference type="InterPro" id="IPR001633">
    <property type="entry name" value="EAL_dom"/>
</dbReference>
<gene>
    <name evidence="3" type="ORF">ACFFIA_04720</name>
</gene>
<dbReference type="InterPro" id="IPR035919">
    <property type="entry name" value="EAL_sf"/>
</dbReference>
<dbReference type="Pfam" id="PF00990">
    <property type="entry name" value="GGDEF"/>
    <property type="match status" value="1"/>
</dbReference>
<protein>
    <submittedName>
        <fullName evidence="3">Bifunctional diguanylate cyclase/phosphodiesterase</fullName>
    </submittedName>
</protein>
<evidence type="ECO:0000259" key="1">
    <source>
        <dbReference type="PROSITE" id="PS50883"/>
    </source>
</evidence>
<dbReference type="PANTHER" id="PTHR33121:SF70">
    <property type="entry name" value="SIGNALING PROTEIN YKOW"/>
    <property type="match status" value="1"/>
</dbReference>
<keyword evidence="4" id="KW-1185">Reference proteome</keyword>
<evidence type="ECO:0000313" key="4">
    <source>
        <dbReference type="Proteomes" id="UP001589867"/>
    </source>
</evidence>
<dbReference type="Gene3D" id="3.30.70.270">
    <property type="match status" value="1"/>
</dbReference>
<proteinExistence type="predicted"/>
<dbReference type="RefSeq" id="WP_377245896.1">
    <property type="nucleotide sequence ID" value="NZ_JBHLUH010000005.1"/>
</dbReference>
<dbReference type="Gene3D" id="3.20.20.450">
    <property type="entry name" value="EAL domain"/>
    <property type="match status" value="1"/>
</dbReference>
<feature type="domain" description="EAL" evidence="1">
    <location>
        <begin position="318"/>
        <end position="570"/>
    </location>
</feature>
<evidence type="ECO:0000259" key="2">
    <source>
        <dbReference type="PROSITE" id="PS50887"/>
    </source>
</evidence>
<dbReference type="SUPFAM" id="SSF55073">
    <property type="entry name" value="Nucleotide cyclase"/>
    <property type="match status" value="1"/>
</dbReference>
<accession>A0ABV6LX09</accession>
<dbReference type="CDD" id="cd01948">
    <property type="entry name" value="EAL"/>
    <property type="match status" value="1"/>
</dbReference>
<dbReference type="PANTHER" id="PTHR33121">
    <property type="entry name" value="CYCLIC DI-GMP PHOSPHODIESTERASE PDEF"/>
    <property type="match status" value="1"/>
</dbReference>
<organism evidence="3 4">
    <name type="scientific">Phytohabitans kaempferiae</name>
    <dbReference type="NCBI Taxonomy" id="1620943"/>
    <lineage>
        <taxon>Bacteria</taxon>
        <taxon>Bacillati</taxon>
        <taxon>Actinomycetota</taxon>
        <taxon>Actinomycetes</taxon>
        <taxon>Micromonosporales</taxon>
        <taxon>Micromonosporaceae</taxon>
    </lineage>
</organism>
<name>A0ABV6LX09_9ACTN</name>
<reference evidence="3 4" key="1">
    <citation type="submission" date="2024-09" db="EMBL/GenBank/DDBJ databases">
        <authorList>
            <person name="Sun Q."/>
            <person name="Mori K."/>
        </authorList>
    </citation>
    <scope>NUCLEOTIDE SEQUENCE [LARGE SCALE GENOMIC DNA]</scope>
    <source>
        <strain evidence="3 4">TBRC 3947</strain>
    </source>
</reference>
<dbReference type="InterPro" id="IPR029787">
    <property type="entry name" value="Nucleotide_cyclase"/>
</dbReference>
<dbReference type="Proteomes" id="UP001589867">
    <property type="component" value="Unassembled WGS sequence"/>
</dbReference>
<dbReference type="CDD" id="cd01949">
    <property type="entry name" value="GGDEF"/>
    <property type="match status" value="1"/>
</dbReference>
<dbReference type="EMBL" id="JBHLUH010000005">
    <property type="protein sequence ID" value="MFC0526955.1"/>
    <property type="molecule type" value="Genomic_DNA"/>
</dbReference>
<dbReference type="SMART" id="SM00052">
    <property type="entry name" value="EAL"/>
    <property type="match status" value="1"/>
</dbReference>
<dbReference type="PROSITE" id="PS50887">
    <property type="entry name" value="GGDEF"/>
    <property type="match status" value="1"/>
</dbReference>
<dbReference type="InterPro" id="IPR050706">
    <property type="entry name" value="Cyclic-di-GMP_PDE-like"/>
</dbReference>
<evidence type="ECO:0000313" key="3">
    <source>
        <dbReference type="EMBL" id="MFC0526955.1"/>
    </source>
</evidence>
<dbReference type="SUPFAM" id="SSF141868">
    <property type="entry name" value="EAL domain-like"/>
    <property type="match status" value="1"/>
</dbReference>
<comment type="caution">
    <text evidence="3">The sequence shown here is derived from an EMBL/GenBank/DDBJ whole genome shotgun (WGS) entry which is preliminary data.</text>
</comment>
<dbReference type="Pfam" id="PF00563">
    <property type="entry name" value="EAL"/>
    <property type="match status" value="1"/>
</dbReference>
<dbReference type="PROSITE" id="PS50883">
    <property type="entry name" value="EAL"/>
    <property type="match status" value="1"/>
</dbReference>